<evidence type="ECO:0000313" key="3">
    <source>
        <dbReference type="EMBL" id="TCD67726.1"/>
    </source>
</evidence>
<gene>
    <name evidence="3" type="ORF">EIP91_012026</name>
</gene>
<comment type="caution">
    <text evidence="3">The sequence shown here is derived from an EMBL/GenBank/DDBJ whole genome shotgun (WGS) entry which is preliminary data.</text>
</comment>
<feature type="transmembrane region" description="Helical" evidence="1">
    <location>
        <begin position="51"/>
        <end position="72"/>
    </location>
</feature>
<sequence>MNGPHELTPDTALTIRANNYVCLSCATIILFDHALTLSQETALIWKRKTSVSAAIFLINRYTLLFASIVLILRLSPWSSYWVRLICSRHCFRASIVAYINLAVFSALRTFAIGGKQWIPAFTVFALAMVPAYDFTQSNFRG</sequence>
<accession>A0A4R0RJP6</accession>
<dbReference type="Proteomes" id="UP000292702">
    <property type="component" value="Unassembled WGS sequence"/>
</dbReference>
<keyword evidence="1" id="KW-0812">Transmembrane</keyword>
<keyword evidence="1" id="KW-1133">Transmembrane helix</keyword>
<dbReference type="EMBL" id="RWJN01000088">
    <property type="protein sequence ID" value="TCD67726.1"/>
    <property type="molecule type" value="Genomic_DNA"/>
</dbReference>
<name>A0A4R0RJP6_9APHY</name>
<dbReference type="Pfam" id="PF20151">
    <property type="entry name" value="DUF6533"/>
    <property type="match status" value="1"/>
</dbReference>
<evidence type="ECO:0000313" key="4">
    <source>
        <dbReference type="Proteomes" id="UP000292702"/>
    </source>
</evidence>
<dbReference type="AlphaFoldDB" id="A0A4R0RJP6"/>
<feature type="transmembrane region" description="Helical" evidence="1">
    <location>
        <begin position="93"/>
        <end position="111"/>
    </location>
</feature>
<evidence type="ECO:0000259" key="2">
    <source>
        <dbReference type="Pfam" id="PF20151"/>
    </source>
</evidence>
<feature type="domain" description="DUF6533" evidence="2">
    <location>
        <begin position="20"/>
        <end position="64"/>
    </location>
</feature>
<feature type="transmembrane region" description="Helical" evidence="1">
    <location>
        <begin position="117"/>
        <end position="135"/>
    </location>
</feature>
<keyword evidence="4" id="KW-1185">Reference proteome</keyword>
<reference evidence="3 4" key="1">
    <citation type="submission" date="2018-11" db="EMBL/GenBank/DDBJ databases">
        <title>Genome assembly of Steccherinum ochraceum LE-BIN_3174, the white-rot fungus of the Steccherinaceae family (The Residual Polyporoid clade, Polyporales, Basidiomycota).</title>
        <authorList>
            <person name="Fedorova T.V."/>
            <person name="Glazunova O.A."/>
            <person name="Landesman E.O."/>
            <person name="Moiseenko K.V."/>
            <person name="Psurtseva N.V."/>
            <person name="Savinova O.S."/>
            <person name="Shakhova N.V."/>
            <person name="Tyazhelova T.V."/>
            <person name="Vasina D.V."/>
        </authorList>
    </citation>
    <scope>NUCLEOTIDE SEQUENCE [LARGE SCALE GENOMIC DNA]</scope>
    <source>
        <strain evidence="3 4">LE-BIN_3174</strain>
    </source>
</reference>
<evidence type="ECO:0000256" key="1">
    <source>
        <dbReference type="SAM" id="Phobius"/>
    </source>
</evidence>
<organism evidence="3 4">
    <name type="scientific">Steccherinum ochraceum</name>
    <dbReference type="NCBI Taxonomy" id="92696"/>
    <lineage>
        <taxon>Eukaryota</taxon>
        <taxon>Fungi</taxon>
        <taxon>Dikarya</taxon>
        <taxon>Basidiomycota</taxon>
        <taxon>Agaricomycotina</taxon>
        <taxon>Agaricomycetes</taxon>
        <taxon>Polyporales</taxon>
        <taxon>Steccherinaceae</taxon>
        <taxon>Steccherinum</taxon>
    </lineage>
</organism>
<dbReference type="InterPro" id="IPR045340">
    <property type="entry name" value="DUF6533"/>
</dbReference>
<proteinExistence type="predicted"/>
<protein>
    <recommendedName>
        <fullName evidence="2">DUF6533 domain-containing protein</fullName>
    </recommendedName>
</protein>
<keyword evidence="1" id="KW-0472">Membrane</keyword>
<dbReference type="OrthoDB" id="2803882at2759"/>